<keyword evidence="2" id="KW-0237">DNA synthesis</keyword>
<dbReference type="SUPFAM" id="SSF81585">
    <property type="entry name" value="PsbU/PolX domain-like"/>
    <property type="match status" value="1"/>
</dbReference>
<dbReference type="Gene3D" id="3.40.50.10190">
    <property type="entry name" value="BRCT domain"/>
    <property type="match status" value="1"/>
</dbReference>
<evidence type="ECO:0000256" key="4">
    <source>
        <dbReference type="ARBA" id="ARBA00022695"/>
    </source>
</evidence>
<keyword evidence="7" id="KW-0239">DNA-directed DNA polymerase</keyword>
<evidence type="ECO:0000256" key="8">
    <source>
        <dbReference type="ARBA" id="ARBA00023204"/>
    </source>
</evidence>
<evidence type="ECO:0000313" key="13">
    <source>
        <dbReference type="EMBL" id="KZZ97655.1"/>
    </source>
</evidence>
<dbReference type="Pfam" id="PF10391">
    <property type="entry name" value="DNA_pol_lambd_f"/>
    <property type="match status" value="1"/>
</dbReference>
<comment type="caution">
    <text evidence="13">The sequence shown here is derived from an EMBL/GenBank/DDBJ whole genome shotgun (WGS) entry which is preliminary data.</text>
</comment>
<dbReference type="FunFam" id="1.10.150.110:FF:000005">
    <property type="entry name" value="DNA polymerase POL4"/>
    <property type="match status" value="1"/>
</dbReference>
<feature type="domain" description="DNA-directed DNA polymerase X" evidence="12">
    <location>
        <begin position="659"/>
        <end position="1000"/>
    </location>
</feature>
<dbReference type="Pfam" id="PF14792">
    <property type="entry name" value="DNA_pol_B_palm"/>
    <property type="match status" value="1"/>
</dbReference>
<feature type="compositionally biased region" description="Low complexity" evidence="11">
    <location>
        <begin position="627"/>
        <end position="638"/>
    </location>
</feature>
<sequence>MRDLDERQHSLHEKLALFESTKWSSGGDHDGDDGDDDDDDDAEWLQRQHRMRFFQRSSSHGPGSDVPAPQRRGSRPHSLRDGVLTTKVTAAIERDSTGTLSFAANPRDRGKFPQGPSTSSSVGDSTGTLSFAAPGKFPQGPSTSSSIGAVVGVTQEQPQKDSTSTSECAAARGQEKCPHGPSTSAPIVKGTQLRARNSKEPAGRDAAADETVVLDTAQPNKSRLCRHPPPLHPHTPAPTKTATTPPTTTITAMKRKRGRSSAGLGVSVRPEKEQIFRNLSFFYIPNDDVAPARRLRIEKAREFGAAWVRTAREATHVVVDADIGYADVRRLLDAAGEGRDVDGRRRNGGAEGPAIEKTGRERAVVVNDAYPVDCLRFRALLDHGQKKYLVRGQPEPKEEVEKQSAATGLSTGTGTGTLSGPAPGARTDTGTGADTGTRNRAPDGGGGAATQKASQGSVHFDAARPVSLQEIEDNDARGGMLLRQARDEDDDLDSQRAVKDFGGSTTDDSGVPLQASNPTTTNSSALQGMEVEGETDAPVSKRSRSQHQTDEPAKFNDTINDELSQYISMMQEFKHLPLDMDDDGDDRSMADGEDAASDSGGGGAPLQDSDEVGSPARPVRSRRKTRSSSSNNNNNSKSVPFEDRFACNQAGAQDLALDNPNSRTIEVLQRMASYYDRINDHWRTTGYRKAITTLKRQPAKVTTEEQAFRLPHIGRRIAQKIEEIATTDKLQRLAYAEDEPTDGALQLFLGIYGVGTKQAQQWIAQGFRTLDDLLVAGGGAKLNPSQRVGVDRYEDLNTRIPRSEVEALGAVVREAAGHVDAQVQLIIGGSYRRGAQSSGDIDLIVTKRGTDSVAQLRPFLARLVDRLEGQGFLLARLASFHGQADGSKWHGCCALPSAANKDNDRSGPEEERGRTRTSMVWRRIDFLLVPETEMGAALIYFTGNDIFNRSMRLLAGKRGMKLNQRGLYQRRDGAALLEGRDERRIFAMLGVKWREPHERWC</sequence>
<evidence type="ECO:0000256" key="6">
    <source>
        <dbReference type="ARBA" id="ARBA00022763"/>
    </source>
</evidence>
<evidence type="ECO:0000256" key="5">
    <source>
        <dbReference type="ARBA" id="ARBA00022705"/>
    </source>
</evidence>
<feature type="region of interest" description="Disordered" evidence="11">
    <location>
        <begin position="389"/>
        <end position="557"/>
    </location>
</feature>
<feature type="compositionally biased region" description="Polar residues" evidence="11">
    <location>
        <begin position="154"/>
        <end position="167"/>
    </location>
</feature>
<dbReference type="InterPro" id="IPR043519">
    <property type="entry name" value="NT_sf"/>
</dbReference>
<dbReference type="Proteomes" id="UP000078544">
    <property type="component" value="Unassembled WGS sequence"/>
</dbReference>
<keyword evidence="6" id="KW-0227">DNA damage</keyword>
<feature type="compositionally biased region" description="Polar residues" evidence="11">
    <location>
        <begin position="503"/>
        <end position="526"/>
    </location>
</feature>
<dbReference type="PRINTS" id="PR00870">
    <property type="entry name" value="DNAPOLXBETA"/>
</dbReference>
<dbReference type="Pfam" id="PF14791">
    <property type="entry name" value="DNA_pol_B_thumb"/>
    <property type="match status" value="1"/>
</dbReference>
<keyword evidence="3" id="KW-0808">Transferase</keyword>
<feature type="region of interest" description="Disordered" evidence="11">
    <location>
        <begin position="18"/>
        <end position="246"/>
    </location>
</feature>
<evidence type="ECO:0000256" key="9">
    <source>
        <dbReference type="ARBA" id="ARBA00049244"/>
    </source>
</evidence>
<name>A0A168DEH7_9HYPO</name>
<feature type="compositionally biased region" description="Low complexity" evidence="11">
    <location>
        <begin position="418"/>
        <end position="438"/>
    </location>
</feature>
<dbReference type="SUPFAM" id="SSF81301">
    <property type="entry name" value="Nucleotidyltransferase"/>
    <property type="match status" value="1"/>
</dbReference>
<dbReference type="OrthoDB" id="205514at2759"/>
<feature type="compositionally biased region" description="Basic and acidic residues" evidence="11">
    <location>
        <begin position="197"/>
        <end position="207"/>
    </location>
</feature>
<accession>A0A168DEH7</accession>
<evidence type="ECO:0000313" key="14">
    <source>
        <dbReference type="Proteomes" id="UP000078544"/>
    </source>
</evidence>
<keyword evidence="14" id="KW-1185">Reference proteome</keyword>
<gene>
    <name evidence="13" type="ORF">AAL_03619</name>
</gene>
<feature type="compositionally biased region" description="Acidic residues" evidence="11">
    <location>
        <begin position="579"/>
        <end position="596"/>
    </location>
</feature>
<dbReference type="Gene3D" id="3.30.460.10">
    <property type="entry name" value="Beta Polymerase, domain 2"/>
    <property type="match status" value="1"/>
</dbReference>
<dbReference type="InterPro" id="IPR002054">
    <property type="entry name" value="DNA-dir_DNA_pol_X"/>
</dbReference>
<feature type="compositionally biased region" description="Low complexity" evidence="11">
    <location>
        <begin position="115"/>
        <end position="130"/>
    </location>
</feature>
<dbReference type="SMART" id="SM00483">
    <property type="entry name" value="POLXc"/>
    <property type="match status" value="1"/>
</dbReference>
<dbReference type="InterPro" id="IPR036420">
    <property type="entry name" value="BRCT_dom_sf"/>
</dbReference>
<evidence type="ECO:0000256" key="11">
    <source>
        <dbReference type="SAM" id="MobiDB-lite"/>
    </source>
</evidence>
<dbReference type="SUPFAM" id="SSF47802">
    <property type="entry name" value="DNA polymerase beta, N-terminal domain-like"/>
    <property type="match status" value="1"/>
</dbReference>
<keyword evidence="4" id="KW-0548">Nucleotidyltransferase</keyword>
<dbReference type="STRING" id="1081109.A0A168DEH7"/>
<keyword evidence="5" id="KW-0235">DNA replication</keyword>
<evidence type="ECO:0000259" key="12">
    <source>
        <dbReference type="SMART" id="SM00483"/>
    </source>
</evidence>
<dbReference type="InterPro" id="IPR027421">
    <property type="entry name" value="DNA_pol_lamdba_lyase_dom_sf"/>
</dbReference>
<dbReference type="InterPro" id="IPR029398">
    <property type="entry name" value="PolB_thumb"/>
</dbReference>
<feature type="region of interest" description="Disordered" evidence="11">
    <location>
        <begin position="577"/>
        <end position="641"/>
    </location>
</feature>
<evidence type="ECO:0000256" key="2">
    <source>
        <dbReference type="ARBA" id="ARBA00022634"/>
    </source>
</evidence>
<comment type="catalytic activity">
    <reaction evidence="9">
        <text>DNA(n) + a 2'-deoxyribonucleoside 5'-triphosphate = DNA(n+1) + diphosphate</text>
        <dbReference type="Rhea" id="RHEA:22508"/>
        <dbReference type="Rhea" id="RHEA-COMP:17339"/>
        <dbReference type="Rhea" id="RHEA-COMP:17340"/>
        <dbReference type="ChEBI" id="CHEBI:33019"/>
        <dbReference type="ChEBI" id="CHEBI:61560"/>
        <dbReference type="ChEBI" id="CHEBI:173112"/>
        <dbReference type="EC" id="2.7.7.7"/>
    </reaction>
</comment>
<feature type="compositionally biased region" description="Acidic residues" evidence="11">
    <location>
        <begin position="30"/>
        <end position="43"/>
    </location>
</feature>
<feature type="active site" description="Nucleophile; Schiff-base intermediate with DNA; for 5'-dRP lyase activity" evidence="10">
    <location>
        <position position="720"/>
    </location>
</feature>
<dbReference type="InterPro" id="IPR028207">
    <property type="entry name" value="DNA_pol_B_palm_palm"/>
</dbReference>
<dbReference type="EMBL" id="AZGY01000006">
    <property type="protein sequence ID" value="KZZ97655.1"/>
    <property type="molecule type" value="Genomic_DNA"/>
</dbReference>
<dbReference type="PANTHER" id="PTHR11276">
    <property type="entry name" value="DNA POLYMERASE TYPE-X FAMILY MEMBER"/>
    <property type="match status" value="1"/>
</dbReference>
<dbReference type="GO" id="GO:0003887">
    <property type="term" value="F:DNA-directed DNA polymerase activity"/>
    <property type="evidence" value="ECO:0007669"/>
    <property type="project" value="UniProtKB-KW"/>
</dbReference>
<dbReference type="GO" id="GO:0006303">
    <property type="term" value="P:double-strand break repair via nonhomologous end joining"/>
    <property type="evidence" value="ECO:0007669"/>
    <property type="project" value="TreeGrafter"/>
</dbReference>
<organism evidence="13 14">
    <name type="scientific">Moelleriella libera RCEF 2490</name>
    <dbReference type="NCBI Taxonomy" id="1081109"/>
    <lineage>
        <taxon>Eukaryota</taxon>
        <taxon>Fungi</taxon>
        <taxon>Dikarya</taxon>
        <taxon>Ascomycota</taxon>
        <taxon>Pezizomycotina</taxon>
        <taxon>Sordariomycetes</taxon>
        <taxon>Hypocreomycetidae</taxon>
        <taxon>Hypocreales</taxon>
        <taxon>Clavicipitaceae</taxon>
        <taxon>Moelleriella</taxon>
    </lineage>
</organism>
<evidence type="ECO:0000256" key="7">
    <source>
        <dbReference type="ARBA" id="ARBA00022932"/>
    </source>
</evidence>
<evidence type="ECO:0000256" key="3">
    <source>
        <dbReference type="ARBA" id="ARBA00022679"/>
    </source>
</evidence>
<feature type="compositionally biased region" description="Pro residues" evidence="11">
    <location>
        <begin position="227"/>
        <end position="236"/>
    </location>
</feature>
<feature type="compositionally biased region" description="Low complexity" evidence="11">
    <location>
        <begin position="237"/>
        <end position="246"/>
    </location>
</feature>
<dbReference type="InterPro" id="IPR010996">
    <property type="entry name" value="HHH_MUS81"/>
</dbReference>
<dbReference type="InterPro" id="IPR022312">
    <property type="entry name" value="DNA_pol_X"/>
</dbReference>
<dbReference type="EC" id="2.7.7.7" evidence="1"/>
<dbReference type="Pfam" id="PF14716">
    <property type="entry name" value="HHH_8"/>
    <property type="match status" value="1"/>
</dbReference>
<dbReference type="PRINTS" id="PR00869">
    <property type="entry name" value="DNAPOLX"/>
</dbReference>
<dbReference type="InterPro" id="IPR018944">
    <property type="entry name" value="DNA_pol_lambd_fingers_domain"/>
</dbReference>
<dbReference type="AlphaFoldDB" id="A0A168DEH7"/>
<reference evidence="13 14" key="1">
    <citation type="journal article" date="2016" name="Genome Biol. Evol.">
        <title>Divergent and convergent evolution of fungal pathogenicity.</title>
        <authorList>
            <person name="Shang Y."/>
            <person name="Xiao G."/>
            <person name="Zheng P."/>
            <person name="Cen K."/>
            <person name="Zhan S."/>
            <person name="Wang C."/>
        </authorList>
    </citation>
    <scope>NUCLEOTIDE SEQUENCE [LARGE SCALE GENOMIC DNA]</scope>
    <source>
        <strain evidence="13 14">RCEF 2490</strain>
    </source>
</reference>
<protein>
    <recommendedName>
        <fullName evidence="1">DNA-directed DNA polymerase</fullName>
        <ecNumber evidence="1">2.7.7.7</ecNumber>
    </recommendedName>
</protein>
<dbReference type="PANTHER" id="PTHR11276:SF28">
    <property type="entry name" value="DNA POLYMERASE LAMBDA"/>
    <property type="match status" value="1"/>
</dbReference>
<dbReference type="Gene3D" id="3.30.210.10">
    <property type="entry name" value="DNA polymerase, thumb domain"/>
    <property type="match status" value="1"/>
</dbReference>
<dbReference type="InterPro" id="IPR002008">
    <property type="entry name" value="DNA_pol_X_beta-like"/>
</dbReference>
<dbReference type="Gene3D" id="1.10.150.20">
    <property type="entry name" value="5' to 3' exonuclease, C-terminal subdomain"/>
    <property type="match status" value="1"/>
</dbReference>
<dbReference type="GO" id="GO:0005634">
    <property type="term" value="C:nucleus"/>
    <property type="evidence" value="ECO:0007669"/>
    <property type="project" value="TreeGrafter"/>
</dbReference>
<dbReference type="GO" id="GO:0003677">
    <property type="term" value="F:DNA binding"/>
    <property type="evidence" value="ECO:0007669"/>
    <property type="project" value="InterPro"/>
</dbReference>
<evidence type="ECO:0000256" key="1">
    <source>
        <dbReference type="ARBA" id="ARBA00012417"/>
    </source>
</evidence>
<evidence type="ECO:0000256" key="10">
    <source>
        <dbReference type="PIRSR" id="PIRSR622312-50"/>
    </source>
</evidence>
<dbReference type="InterPro" id="IPR037160">
    <property type="entry name" value="DNA_Pol_thumb_sf"/>
</dbReference>
<dbReference type="Gene3D" id="1.10.150.110">
    <property type="entry name" value="DNA polymerase beta, N-terminal domain-like"/>
    <property type="match status" value="1"/>
</dbReference>
<proteinExistence type="predicted"/>
<keyword evidence="8" id="KW-0234">DNA repair</keyword>
<dbReference type="CDD" id="cd00141">
    <property type="entry name" value="NT_POLXc"/>
    <property type="match status" value="1"/>
</dbReference>